<evidence type="ECO:0000256" key="1">
    <source>
        <dbReference type="ARBA" id="ARBA00022714"/>
    </source>
</evidence>
<organism evidence="7 8">
    <name type="scientific">Sedimentibacter acidaminivorans</name>
    <dbReference type="NCBI Taxonomy" id="913099"/>
    <lineage>
        <taxon>Bacteria</taxon>
        <taxon>Bacillati</taxon>
        <taxon>Bacillota</taxon>
        <taxon>Tissierellia</taxon>
        <taxon>Sedimentibacter</taxon>
    </lineage>
</organism>
<keyword evidence="2" id="KW-0479">Metal-binding</keyword>
<keyword evidence="5" id="KW-1015">Disulfide bond</keyword>
<evidence type="ECO:0000256" key="4">
    <source>
        <dbReference type="ARBA" id="ARBA00023014"/>
    </source>
</evidence>
<evidence type="ECO:0000313" key="7">
    <source>
        <dbReference type="EMBL" id="MBP1926939.1"/>
    </source>
</evidence>
<dbReference type="Pfam" id="PF01266">
    <property type="entry name" value="DAO"/>
    <property type="match status" value="1"/>
</dbReference>
<sequence>MEYPRNSYWHETATINTKKNTDINEKKYDILIIGAGLTGLNTAYLLKDTGYKIGIIEGTNLGYGVSGYSSAKITIQHNLIYDYLINNFSLEEAKQYLNANLEGQKLIKEIIRENNIQCDYKEQTSYVYATKENEIEMLKKELDSYQKLSIDGFYAENLDIPNKALGAIGIKNQGQFNPIKYLYSLYNILKNSSSCEIYENVRALNIEPGSKRNVVKTQFGNIYANNIIVASHYPFDNDFGLFFLRLYQEKSYVMAVKTDISPFDGMYINVNDPIYSMRYHFSDKENLLILAGGNHKVGIKDNEEDSYNELENFLKQNFNNYEIKSRWSTQDCMTYDKIPYIGKYSDNIENIYVATGYNKWGITHSAASAIIIRNKILKIQDDFAEIYNPSRITPILSSKEFFSNSKDIASGFVKRVIPSSDDIFNVKSGEGKIVNYNGRKVGVYKDESGDYFCINPVCTHLKCSLSFNEAEKTWDCQCHGSRFDIKGKILEGPAVHSLHKVKIKEA</sequence>
<dbReference type="InterPro" id="IPR036188">
    <property type="entry name" value="FAD/NAD-bd_sf"/>
</dbReference>
<dbReference type="Pfam" id="PF00355">
    <property type="entry name" value="Rieske"/>
    <property type="match status" value="1"/>
</dbReference>
<dbReference type="InterPro" id="IPR005805">
    <property type="entry name" value="Rieske_Fe-S_prot_C"/>
</dbReference>
<keyword evidence="8" id="KW-1185">Reference proteome</keyword>
<protein>
    <submittedName>
        <fullName evidence="7">Glycine/D-amino acid oxidase-like deaminating enzyme/nitrite reductase/ring-hydroxylating ferredoxin subunit</fullName>
    </submittedName>
</protein>
<keyword evidence="3" id="KW-0408">Iron</keyword>
<feature type="domain" description="Rieske" evidence="6">
    <location>
        <begin position="414"/>
        <end position="506"/>
    </location>
</feature>
<dbReference type="PANTHER" id="PTHR13847">
    <property type="entry name" value="SARCOSINE DEHYDROGENASE-RELATED"/>
    <property type="match status" value="1"/>
</dbReference>
<dbReference type="InterPro" id="IPR017941">
    <property type="entry name" value="Rieske_2Fe-2S"/>
</dbReference>
<name>A0ABS4GGW7_9FIRM</name>
<dbReference type="PROSITE" id="PS51296">
    <property type="entry name" value="RIESKE"/>
    <property type="match status" value="1"/>
</dbReference>
<dbReference type="EMBL" id="JAGGKS010000009">
    <property type="protein sequence ID" value="MBP1926939.1"/>
    <property type="molecule type" value="Genomic_DNA"/>
</dbReference>
<keyword evidence="4" id="KW-0411">Iron-sulfur</keyword>
<proteinExistence type="predicted"/>
<dbReference type="PRINTS" id="PR00162">
    <property type="entry name" value="RIESKE"/>
</dbReference>
<evidence type="ECO:0000313" key="8">
    <source>
        <dbReference type="Proteomes" id="UP001519342"/>
    </source>
</evidence>
<dbReference type="InterPro" id="IPR036922">
    <property type="entry name" value="Rieske_2Fe-2S_sf"/>
</dbReference>
<dbReference type="Gene3D" id="3.30.9.10">
    <property type="entry name" value="D-Amino Acid Oxidase, subunit A, domain 2"/>
    <property type="match status" value="1"/>
</dbReference>
<dbReference type="Gene3D" id="3.50.50.60">
    <property type="entry name" value="FAD/NAD(P)-binding domain"/>
    <property type="match status" value="1"/>
</dbReference>
<evidence type="ECO:0000256" key="2">
    <source>
        <dbReference type="ARBA" id="ARBA00022723"/>
    </source>
</evidence>
<comment type="caution">
    <text evidence="7">The sequence shown here is derived from an EMBL/GenBank/DDBJ whole genome shotgun (WGS) entry which is preliminary data.</text>
</comment>
<gene>
    <name evidence="7" type="ORF">J2Z76_002811</name>
</gene>
<dbReference type="InterPro" id="IPR006076">
    <property type="entry name" value="FAD-dep_OxRdtase"/>
</dbReference>
<dbReference type="PANTHER" id="PTHR13847:SF274">
    <property type="entry name" value="RIESKE 2FE-2S IRON-SULFUR PROTEIN YHFW-RELATED"/>
    <property type="match status" value="1"/>
</dbReference>
<dbReference type="Gene3D" id="2.102.10.10">
    <property type="entry name" value="Rieske [2Fe-2S] iron-sulphur domain"/>
    <property type="match status" value="1"/>
</dbReference>
<reference evidence="7 8" key="1">
    <citation type="submission" date="2021-03" db="EMBL/GenBank/DDBJ databases">
        <title>Genomic Encyclopedia of Type Strains, Phase IV (KMG-IV): sequencing the most valuable type-strain genomes for metagenomic binning, comparative biology and taxonomic classification.</title>
        <authorList>
            <person name="Goeker M."/>
        </authorList>
    </citation>
    <scope>NUCLEOTIDE SEQUENCE [LARGE SCALE GENOMIC DNA]</scope>
    <source>
        <strain evidence="7 8">DSM 24004</strain>
    </source>
</reference>
<dbReference type="SUPFAM" id="SSF50022">
    <property type="entry name" value="ISP domain"/>
    <property type="match status" value="1"/>
</dbReference>
<evidence type="ECO:0000259" key="6">
    <source>
        <dbReference type="PROSITE" id="PS51296"/>
    </source>
</evidence>
<evidence type="ECO:0000256" key="3">
    <source>
        <dbReference type="ARBA" id="ARBA00023004"/>
    </source>
</evidence>
<evidence type="ECO:0000256" key="5">
    <source>
        <dbReference type="ARBA" id="ARBA00023157"/>
    </source>
</evidence>
<dbReference type="RefSeq" id="WP_209512660.1">
    <property type="nucleotide sequence ID" value="NZ_JAGGKS010000009.1"/>
</dbReference>
<dbReference type="Proteomes" id="UP001519342">
    <property type="component" value="Unassembled WGS sequence"/>
</dbReference>
<accession>A0ABS4GGW7</accession>
<keyword evidence="1" id="KW-0001">2Fe-2S</keyword>
<dbReference type="SUPFAM" id="SSF51905">
    <property type="entry name" value="FAD/NAD(P)-binding domain"/>
    <property type="match status" value="1"/>
</dbReference>